<gene>
    <name evidence="3" type="ORF">LX16_4869</name>
</gene>
<dbReference type="Pfam" id="PF13560">
    <property type="entry name" value="HTH_31"/>
    <property type="match status" value="1"/>
</dbReference>
<dbReference type="GO" id="GO:0003677">
    <property type="term" value="F:DNA binding"/>
    <property type="evidence" value="ECO:0007669"/>
    <property type="project" value="InterPro"/>
</dbReference>
<dbReference type="EMBL" id="VLLL01000010">
    <property type="protein sequence ID" value="TWJ07709.1"/>
    <property type="molecule type" value="Genomic_DNA"/>
</dbReference>
<reference evidence="3 4" key="1">
    <citation type="journal article" date="2013" name="Stand. Genomic Sci.">
        <title>Genomic Encyclopedia of Type Strains, Phase I: The one thousand microbial genomes (KMG-I) project.</title>
        <authorList>
            <person name="Kyrpides N.C."/>
            <person name="Woyke T."/>
            <person name="Eisen J.A."/>
            <person name="Garrity G."/>
            <person name="Lilburn T.G."/>
            <person name="Beck B.J."/>
            <person name="Whitman W.B."/>
            <person name="Hugenholtz P."/>
            <person name="Klenk H.P."/>
        </authorList>
    </citation>
    <scope>NUCLEOTIDE SEQUENCE [LARGE SCALE GENOMIC DNA]</scope>
    <source>
        <strain evidence="3 4">DSM 45044</strain>
    </source>
</reference>
<name>A0A562UQ21_9ACTN</name>
<dbReference type="InterPro" id="IPR001387">
    <property type="entry name" value="Cro/C1-type_HTH"/>
</dbReference>
<feature type="compositionally biased region" description="Basic and acidic residues" evidence="1">
    <location>
        <begin position="90"/>
        <end position="108"/>
    </location>
</feature>
<evidence type="ECO:0000313" key="3">
    <source>
        <dbReference type="EMBL" id="TWJ07709.1"/>
    </source>
</evidence>
<evidence type="ECO:0000313" key="4">
    <source>
        <dbReference type="Proteomes" id="UP000321617"/>
    </source>
</evidence>
<organism evidence="3 4">
    <name type="scientific">Stackebrandtia albiflava</name>
    <dbReference type="NCBI Taxonomy" id="406432"/>
    <lineage>
        <taxon>Bacteria</taxon>
        <taxon>Bacillati</taxon>
        <taxon>Actinomycetota</taxon>
        <taxon>Actinomycetes</taxon>
        <taxon>Glycomycetales</taxon>
        <taxon>Glycomycetaceae</taxon>
        <taxon>Stackebrandtia</taxon>
    </lineage>
</organism>
<dbReference type="AlphaFoldDB" id="A0A562UQ21"/>
<dbReference type="PROSITE" id="PS50943">
    <property type="entry name" value="HTH_CROC1"/>
    <property type="match status" value="1"/>
</dbReference>
<keyword evidence="4" id="KW-1185">Reference proteome</keyword>
<dbReference type="Gene3D" id="1.10.260.40">
    <property type="entry name" value="lambda repressor-like DNA-binding domains"/>
    <property type="match status" value="1"/>
</dbReference>
<sequence>MPFPAKPLKPEAGPVEWFGAELRHHRIKLGLTQDGLGQKVYTSGATIGKIEKAQRRCSLELAEALDAALATGGVLARAWVLTVPQPDKRCAEADKDLPSSRSSADSDRITLTTEASGTPGASMQRRTFAAALGATVLSAAVPLVQRIDDVSTACLDMARHQSVGASDVARLHAVHDLYQSLDHQFGGGAVKESLERVTQAASTLLNRTHSEHVRRPLFTAVAKLRLLAGWTAFDMCDHYTGQRHFAAAERLALSVGDFNLVAFVRYRQARQLQHLQHNLDAAEVLRHALEDLQPEPAVRGTRAMLHATLATSLAAIGSGDAACAMLDLASDEFDGFSFESAPEWLGWRSRGELYAQYGRVYRDLARSDSRFGQQAVEWTSRAIDGFDDGMQRSSLLNQTGLASAYFLAGEPTMALGVAERILTARDSVTSGRIGDRIANLHRDAVHWKGTPEVTEFLRQVDSLPTRAAR</sequence>
<dbReference type="InterPro" id="IPR010982">
    <property type="entry name" value="Lambda_DNA-bd_dom_sf"/>
</dbReference>
<dbReference type="SMART" id="SM00530">
    <property type="entry name" value="HTH_XRE"/>
    <property type="match status" value="1"/>
</dbReference>
<accession>A0A562UQ21</accession>
<protein>
    <submittedName>
        <fullName evidence="3">Helix-turn-helix protein</fullName>
    </submittedName>
</protein>
<feature type="compositionally biased region" description="Polar residues" evidence="1">
    <location>
        <begin position="109"/>
        <end position="120"/>
    </location>
</feature>
<dbReference type="Proteomes" id="UP000321617">
    <property type="component" value="Unassembled WGS sequence"/>
</dbReference>
<comment type="caution">
    <text evidence="3">The sequence shown here is derived from an EMBL/GenBank/DDBJ whole genome shotgun (WGS) entry which is preliminary data.</text>
</comment>
<evidence type="ECO:0000259" key="2">
    <source>
        <dbReference type="PROSITE" id="PS50943"/>
    </source>
</evidence>
<feature type="domain" description="HTH cro/C1-type" evidence="2">
    <location>
        <begin position="22"/>
        <end position="75"/>
    </location>
</feature>
<dbReference type="CDD" id="cd00093">
    <property type="entry name" value="HTH_XRE"/>
    <property type="match status" value="1"/>
</dbReference>
<dbReference type="SUPFAM" id="SSF47413">
    <property type="entry name" value="lambda repressor-like DNA-binding domains"/>
    <property type="match status" value="1"/>
</dbReference>
<dbReference type="OrthoDB" id="3213425at2"/>
<feature type="region of interest" description="Disordered" evidence="1">
    <location>
        <begin position="90"/>
        <end position="120"/>
    </location>
</feature>
<proteinExistence type="predicted"/>
<dbReference type="RefSeq" id="WP_147143803.1">
    <property type="nucleotide sequence ID" value="NZ_BAABIJ010000006.1"/>
</dbReference>
<evidence type="ECO:0000256" key="1">
    <source>
        <dbReference type="SAM" id="MobiDB-lite"/>
    </source>
</evidence>